<dbReference type="RefSeq" id="WP_260764318.1">
    <property type="nucleotide sequence ID" value="NZ_CP045921.1"/>
</dbReference>
<keyword evidence="3" id="KW-1185">Reference proteome</keyword>
<keyword evidence="1" id="KW-0472">Membrane</keyword>
<dbReference type="EMBL" id="CP045921">
    <property type="protein sequence ID" value="QHN42781.1"/>
    <property type="molecule type" value="Genomic_DNA"/>
</dbReference>
<reference evidence="2" key="1">
    <citation type="journal article" date="2021" name="Nat. Microbiol.">
        <title>Cocultivation of an ultrasmall environmental parasitic bacterium with lytic ability against bacteria associated with wastewater foams.</title>
        <authorList>
            <person name="Batinovic S."/>
            <person name="Rose J.J.A."/>
            <person name="Ratcliffe J."/>
            <person name="Seviour R.J."/>
            <person name="Petrovski S."/>
        </authorList>
    </citation>
    <scope>NUCLEOTIDE SEQUENCE</scope>
    <source>
        <strain evidence="2">JR1</strain>
    </source>
</reference>
<evidence type="ECO:0000313" key="2">
    <source>
        <dbReference type="EMBL" id="QHN42781.1"/>
    </source>
</evidence>
<organism evidence="2 3">
    <name type="scientific">Candidatus Mycosynbacter amalyticus</name>
    <dbReference type="NCBI Taxonomy" id="2665156"/>
    <lineage>
        <taxon>Bacteria</taxon>
        <taxon>Candidatus Saccharimonadota</taxon>
        <taxon>Candidatus Saccharimonadota incertae sedis</taxon>
        <taxon>Candidatus Mycosynbacter</taxon>
    </lineage>
</organism>
<feature type="transmembrane region" description="Helical" evidence="1">
    <location>
        <begin position="131"/>
        <end position="150"/>
    </location>
</feature>
<dbReference type="KEGG" id="mama:GII36_02855"/>
<feature type="transmembrane region" description="Helical" evidence="1">
    <location>
        <begin position="156"/>
        <end position="178"/>
    </location>
</feature>
<accession>A0A857MNT1</accession>
<keyword evidence="1" id="KW-1133">Transmembrane helix</keyword>
<name>A0A857MNT1_9BACT</name>
<keyword evidence="1" id="KW-0812">Transmembrane</keyword>
<evidence type="ECO:0000256" key="1">
    <source>
        <dbReference type="SAM" id="Phobius"/>
    </source>
</evidence>
<sequence>MSVIQRSSRFPSWRTMLANYIGGLGYYAWHMAWMVVTLLVFLRGLQFLLFKGQTLLYVPAQTAQYDAPPASTGLLSELLLSILTAVLVLAVVVFVVCLPYWIGYMSRSLPRWCLAQTSWKLIPRNLYRTKLIATAAVFVCAVPVLYYPGAAAHANIGFFFVSVLCLVAFICFWLQYLCTTLWKIPERHIF</sequence>
<feature type="transmembrane region" description="Helical" evidence="1">
    <location>
        <begin position="20"/>
        <end position="42"/>
    </location>
</feature>
<evidence type="ECO:0000313" key="3">
    <source>
        <dbReference type="Proteomes" id="UP001059824"/>
    </source>
</evidence>
<proteinExistence type="predicted"/>
<dbReference type="Proteomes" id="UP001059824">
    <property type="component" value="Chromosome"/>
</dbReference>
<feature type="transmembrane region" description="Helical" evidence="1">
    <location>
        <begin position="78"/>
        <end position="102"/>
    </location>
</feature>
<dbReference type="AlphaFoldDB" id="A0A857MNT1"/>
<protein>
    <submittedName>
        <fullName evidence="2">Uncharacterized protein</fullName>
    </submittedName>
</protein>
<gene>
    <name evidence="2" type="ORF">GII36_02855</name>
</gene>